<accession>A0A1G8ZHD4</accession>
<dbReference type="EMBL" id="FNEM01000020">
    <property type="protein sequence ID" value="SDK14448.1"/>
    <property type="molecule type" value="Genomic_DNA"/>
</dbReference>
<organism evidence="12 13">
    <name type="scientific">Ferrimonas sediminum</name>
    <dbReference type="NCBI Taxonomy" id="718193"/>
    <lineage>
        <taxon>Bacteria</taxon>
        <taxon>Pseudomonadati</taxon>
        <taxon>Pseudomonadota</taxon>
        <taxon>Gammaproteobacteria</taxon>
        <taxon>Alteromonadales</taxon>
        <taxon>Ferrimonadaceae</taxon>
        <taxon>Ferrimonas</taxon>
    </lineage>
</organism>
<evidence type="ECO:0000256" key="5">
    <source>
        <dbReference type="ARBA" id="ARBA00022475"/>
    </source>
</evidence>
<keyword evidence="5" id="KW-1003">Cell membrane</keyword>
<dbReference type="GO" id="GO:0015628">
    <property type="term" value="P:protein secretion by the type II secretion system"/>
    <property type="evidence" value="ECO:0007669"/>
    <property type="project" value="InterPro"/>
</dbReference>
<evidence type="ECO:0000256" key="7">
    <source>
        <dbReference type="ARBA" id="ARBA00022692"/>
    </source>
</evidence>
<feature type="transmembrane region" description="Helical" evidence="11">
    <location>
        <begin position="6"/>
        <end position="28"/>
    </location>
</feature>
<evidence type="ECO:0000256" key="11">
    <source>
        <dbReference type="SAM" id="Phobius"/>
    </source>
</evidence>
<keyword evidence="9 11" id="KW-0472">Membrane</keyword>
<comment type="similarity">
    <text evidence="2">Belongs to the GSP N family.</text>
</comment>
<evidence type="ECO:0000256" key="9">
    <source>
        <dbReference type="ARBA" id="ARBA00023136"/>
    </source>
</evidence>
<evidence type="ECO:0000256" key="4">
    <source>
        <dbReference type="ARBA" id="ARBA00022448"/>
    </source>
</evidence>
<dbReference type="Pfam" id="PF01203">
    <property type="entry name" value="T2SSN"/>
    <property type="match status" value="1"/>
</dbReference>
<dbReference type="OrthoDB" id="6118198at2"/>
<keyword evidence="4" id="KW-0813">Transport</keyword>
<gene>
    <name evidence="12" type="ORF">SAMN04488540_12011</name>
</gene>
<evidence type="ECO:0000256" key="3">
    <source>
        <dbReference type="ARBA" id="ARBA00021563"/>
    </source>
</evidence>
<keyword evidence="13" id="KW-1185">Reference proteome</keyword>
<evidence type="ECO:0000256" key="2">
    <source>
        <dbReference type="ARBA" id="ARBA00007208"/>
    </source>
</evidence>
<proteinExistence type="inferred from homology"/>
<keyword evidence="7 11" id="KW-0812">Transmembrane</keyword>
<name>A0A1G8ZHD4_9GAMM</name>
<keyword evidence="6" id="KW-0997">Cell inner membrane</keyword>
<dbReference type="Proteomes" id="UP000199527">
    <property type="component" value="Unassembled WGS sequence"/>
</dbReference>
<evidence type="ECO:0000256" key="8">
    <source>
        <dbReference type="ARBA" id="ARBA00022927"/>
    </source>
</evidence>
<evidence type="ECO:0000256" key="1">
    <source>
        <dbReference type="ARBA" id="ARBA00004533"/>
    </source>
</evidence>
<dbReference type="RefSeq" id="WP_090367738.1">
    <property type="nucleotide sequence ID" value="NZ_FNEM01000020.1"/>
</dbReference>
<reference evidence="13" key="1">
    <citation type="submission" date="2016-10" db="EMBL/GenBank/DDBJ databases">
        <authorList>
            <person name="Varghese N."/>
            <person name="Submissions S."/>
        </authorList>
    </citation>
    <scope>NUCLEOTIDE SEQUENCE [LARGE SCALE GENOMIC DNA]</scope>
    <source>
        <strain evidence="13">DSM 23317</strain>
    </source>
</reference>
<dbReference type="GO" id="GO:0005886">
    <property type="term" value="C:plasma membrane"/>
    <property type="evidence" value="ECO:0007669"/>
    <property type="project" value="UniProtKB-SubCell"/>
</dbReference>
<keyword evidence="11" id="KW-1133">Transmembrane helix</keyword>
<dbReference type="AlphaFoldDB" id="A0A1G8ZHD4"/>
<evidence type="ECO:0000256" key="10">
    <source>
        <dbReference type="ARBA" id="ARBA00030772"/>
    </source>
</evidence>
<evidence type="ECO:0000256" key="6">
    <source>
        <dbReference type="ARBA" id="ARBA00022519"/>
    </source>
</evidence>
<protein>
    <recommendedName>
        <fullName evidence="3">Type II secretion system protein N</fullName>
    </recommendedName>
    <alternativeName>
        <fullName evidence="10">General secretion pathway protein N</fullName>
    </alternativeName>
</protein>
<dbReference type="GO" id="GO:0015627">
    <property type="term" value="C:type II protein secretion system complex"/>
    <property type="evidence" value="ECO:0007669"/>
    <property type="project" value="InterPro"/>
</dbReference>
<dbReference type="InterPro" id="IPR022792">
    <property type="entry name" value="T2SS_protein-GspN"/>
</dbReference>
<comment type="subcellular location">
    <subcellularLocation>
        <location evidence="1">Cell inner membrane</location>
    </subcellularLocation>
</comment>
<keyword evidence="8" id="KW-0653">Protein transport</keyword>
<evidence type="ECO:0000313" key="13">
    <source>
        <dbReference type="Proteomes" id="UP000199527"/>
    </source>
</evidence>
<sequence length="250" mass="26705">MRFVKYGVAALALYILFLVITVPVSMVWQLAPKPKGVQVLGLEGSLWQGRAATLTVSGRTLENLSWKVAPGSLLQGKVEAAVSVSGAISGRGTVAYGLSGLEVEGLRLDSPVSVLVGKRRLPFRTQVAGEINLNLADGAQGQPWCERLDGRLMVQQLDVNNQFGQFPLGNLSSKLSCQQGNLMLTMTEQDNRIGVSGTAMLKANMQVELDARIRATDSQPEALTKSLGFLGQADASGAYPLQYSGRIPGF</sequence>
<evidence type="ECO:0000313" key="12">
    <source>
        <dbReference type="EMBL" id="SDK14448.1"/>
    </source>
</evidence>